<dbReference type="InterPro" id="IPR014048">
    <property type="entry name" value="MethylDNA_cys_MeTrfase_DNA-bd"/>
</dbReference>
<dbReference type="eggNOG" id="COG0350">
    <property type="taxonomic scope" value="Bacteria"/>
</dbReference>
<keyword evidence="5 11" id="KW-0808">Transferase</keyword>
<dbReference type="RefSeq" id="WP_007203852.1">
    <property type="nucleotide sequence ID" value="NZ_AKKV01000050.1"/>
</dbReference>
<evidence type="ECO:0000313" key="12">
    <source>
        <dbReference type="Proteomes" id="UP000004080"/>
    </source>
</evidence>
<dbReference type="InterPro" id="IPR008332">
    <property type="entry name" value="MethylG_MeTrfase_N"/>
</dbReference>
<dbReference type="InterPro" id="IPR036388">
    <property type="entry name" value="WH-like_DNA-bd_sf"/>
</dbReference>
<dbReference type="GO" id="GO:0032259">
    <property type="term" value="P:methylation"/>
    <property type="evidence" value="ECO:0007669"/>
    <property type="project" value="UniProtKB-KW"/>
</dbReference>
<dbReference type="Gene3D" id="3.30.160.70">
    <property type="entry name" value="Methylated DNA-protein cysteine methyltransferase domain"/>
    <property type="match status" value="1"/>
</dbReference>
<dbReference type="PANTHER" id="PTHR10815">
    <property type="entry name" value="METHYLATED-DNA--PROTEIN-CYSTEINE METHYLTRANSFERASE"/>
    <property type="match status" value="1"/>
</dbReference>
<dbReference type="Pfam" id="PF01035">
    <property type="entry name" value="DNA_binding_1"/>
    <property type="match status" value="1"/>
</dbReference>
<dbReference type="Pfam" id="PF02870">
    <property type="entry name" value="Methyltransf_1N"/>
    <property type="match status" value="1"/>
</dbReference>
<keyword evidence="7" id="KW-0234">DNA repair</keyword>
<organism evidence="11 12">
    <name type="scientific">Fictibacillus macauensis ZFHKF-1</name>
    <dbReference type="NCBI Taxonomy" id="1196324"/>
    <lineage>
        <taxon>Bacteria</taxon>
        <taxon>Bacillati</taxon>
        <taxon>Bacillota</taxon>
        <taxon>Bacilli</taxon>
        <taxon>Bacillales</taxon>
        <taxon>Fictibacillaceae</taxon>
        <taxon>Fictibacillus</taxon>
    </lineage>
</organism>
<feature type="domain" description="Methylated-DNA-[protein]-cysteine S-methyltransferase DNA binding" evidence="9">
    <location>
        <begin position="91"/>
        <end position="170"/>
    </location>
</feature>
<dbReference type="FunFam" id="1.10.10.10:FF:000214">
    <property type="entry name" value="Methylated-DNA--protein-cysteine methyltransferase"/>
    <property type="match status" value="1"/>
</dbReference>
<dbReference type="AlphaFoldDB" id="I8ADT5"/>
<evidence type="ECO:0000259" key="10">
    <source>
        <dbReference type="Pfam" id="PF02870"/>
    </source>
</evidence>
<evidence type="ECO:0000256" key="5">
    <source>
        <dbReference type="ARBA" id="ARBA00022679"/>
    </source>
</evidence>
<comment type="catalytic activity">
    <reaction evidence="1">
        <text>a 4-O-methyl-thymidine in DNA + L-cysteinyl-[protein] = a thymidine in DNA + S-methyl-L-cysteinyl-[protein]</text>
        <dbReference type="Rhea" id="RHEA:53428"/>
        <dbReference type="Rhea" id="RHEA-COMP:10131"/>
        <dbReference type="Rhea" id="RHEA-COMP:10132"/>
        <dbReference type="Rhea" id="RHEA-COMP:13555"/>
        <dbReference type="Rhea" id="RHEA-COMP:13556"/>
        <dbReference type="ChEBI" id="CHEBI:29950"/>
        <dbReference type="ChEBI" id="CHEBI:82612"/>
        <dbReference type="ChEBI" id="CHEBI:137386"/>
        <dbReference type="ChEBI" id="CHEBI:137387"/>
        <dbReference type="EC" id="2.1.1.63"/>
    </reaction>
</comment>
<reference evidence="11 12" key="1">
    <citation type="journal article" date="2012" name="J. Bacteriol.">
        <title>Genome of Bacillus macauensis ZFHKF-1, a Long-Chain-Forming Bacterium.</title>
        <authorList>
            <person name="Cai L."/>
            <person name="Zhang T."/>
        </authorList>
    </citation>
    <scope>NUCLEOTIDE SEQUENCE [LARGE SCALE GENOMIC DNA]</scope>
    <source>
        <strain evidence="11 12">ZFHKF-1</strain>
    </source>
</reference>
<gene>
    <name evidence="11" type="ORF">A374_18930</name>
</gene>
<dbReference type="InterPro" id="IPR001497">
    <property type="entry name" value="MethylDNA_cys_MeTrfase_AS"/>
</dbReference>
<dbReference type="PANTHER" id="PTHR10815:SF12">
    <property type="entry name" value="METHYLATED-DNA--PROTEIN-CYSTEINE METHYLTRANSFERASE, INDUCIBLE"/>
    <property type="match status" value="1"/>
</dbReference>
<dbReference type="PATRIC" id="fig|1196324.3.peg.3848"/>
<dbReference type="CDD" id="cd06445">
    <property type="entry name" value="ATase"/>
    <property type="match status" value="1"/>
</dbReference>
<evidence type="ECO:0000256" key="8">
    <source>
        <dbReference type="ARBA" id="ARBA00049348"/>
    </source>
</evidence>
<evidence type="ECO:0000256" key="2">
    <source>
        <dbReference type="ARBA" id="ARBA00008711"/>
    </source>
</evidence>
<name>I8ADT5_9BACL</name>
<comment type="caution">
    <text evidence="11">The sequence shown here is derived from an EMBL/GenBank/DDBJ whole genome shotgun (WGS) entry which is preliminary data.</text>
</comment>
<sequence length="182" mass="20513">MTLTKGTTLYWSLFSHDNWKMYVAATDQGLCFVGSHNQPLEELKKWANRHHPEHQLVLDDERLQPFVDELVLYIQGKLSQFAIPVSYHGTPFQKAVWKAVWAIPFGQTVTYSELAQKLQKPSAVRAIGRAVGANPLLITVPCHRVIGKNGSLTGYRGGLDMKTKLLALEREALNKKKELCDV</sequence>
<dbReference type="EC" id="2.1.1.63" evidence="3"/>
<evidence type="ECO:0000259" key="9">
    <source>
        <dbReference type="Pfam" id="PF01035"/>
    </source>
</evidence>
<comment type="similarity">
    <text evidence="2">Belongs to the MGMT family.</text>
</comment>
<evidence type="ECO:0000256" key="1">
    <source>
        <dbReference type="ARBA" id="ARBA00001286"/>
    </source>
</evidence>
<dbReference type="Proteomes" id="UP000004080">
    <property type="component" value="Unassembled WGS sequence"/>
</dbReference>
<proteinExistence type="inferred from homology"/>
<dbReference type="EMBL" id="AKKV01000050">
    <property type="protein sequence ID" value="EIT83742.1"/>
    <property type="molecule type" value="Genomic_DNA"/>
</dbReference>
<evidence type="ECO:0000256" key="7">
    <source>
        <dbReference type="ARBA" id="ARBA00023204"/>
    </source>
</evidence>
<dbReference type="NCBIfam" id="TIGR00589">
    <property type="entry name" value="ogt"/>
    <property type="match status" value="1"/>
</dbReference>
<evidence type="ECO:0000256" key="4">
    <source>
        <dbReference type="ARBA" id="ARBA00022603"/>
    </source>
</evidence>
<dbReference type="PROSITE" id="PS00374">
    <property type="entry name" value="MGMT"/>
    <property type="match status" value="1"/>
</dbReference>
<dbReference type="SUPFAM" id="SSF46767">
    <property type="entry name" value="Methylated DNA-protein cysteine methyltransferase, C-terminal domain"/>
    <property type="match status" value="1"/>
</dbReference>
<dbReference type="OrthoDB" id="9802228at2"/>
<dbReference type="InterPro" id="IPR036217">
    <property type="entry name" value="MethylDNA_cys_MeTrfase_DNAb"/>
</dbReference>
<feature type="domain" description="Methylguanine DNA methyltransferase ribonuclease-like" evidence="10">
    <location>
        <begin position="9"/>
        <end position="86"/>
    </location>
</feature>
<keyword evidence="6" id="KW-0227">DNA damage</keyword>
<keyword evidence="4 11" id="KW-0489">Methyltransferase</keyword>
<keyword evidence="12" id="KW-1185">Reference proteome</keyword>
<accession>I8ADT5</accession>
<protein>
    <recommendedName>
        <fullName evidence="3">methylated-DNA--[protein]-cysteine S-methyltransferase</fullName>
        <ecNumber evidence="3">2.1.1.63</ecNumber>
    </recommendedName>
</protein>
<dbReference type="STRING" id="1196324.A374_18930"/>
<dbReference type="GO" id="GO:0003908">
    <property type="term" value="F:methylated-DNA-[protein]-cysteine S-methyltransferase activity"/>
    <property type="evidence" value="ECO:0007669"/>
    <property type="project" value="UniProtKB-EC"/>
</dbReference>
<evidence type="ECO:0000256" key="6">
    <source>
        <dbReference type="ARBA" id="ARBA00022763"/>
    </source>
</evidence>
<dbReference type="SUPFAM" id="SSF53155">
    <property type="entry name" value="Methylated DNA-protein cysteine methyltransferase domain"/>
    <property type="match status" value="1"/>
</dbReference>
<evidence type="ECO:0000256" key="3">
    <source>
        <dbReference type="ARBA" id="ARBA00011918"/>
    </source>
</evidence>
<dbReference type="GO" id="GO:0006281">
    <property type="term" value="P:DNA repair"/>
    <property type="evidence" value="ECO:0007669"/>
    <property type="project" value="UniProtKB-KW"/>
</dbReference>
<comment type="catalytic activity">
    <reaction evidence="8">
        <text>a 6-O-methyl-2'-deoxyguanosine in DNA + L-cysteinyl-[protein] = S-methyl-L-cysteinyl-[protein] + a 2'-deoxyguanosine in DNA</text>
        <dbReference type="Rhea" id="RHEA:24000"/>
        <dbReference type="Rhea" id="RHEA-COMP:10131"/>
        <dbReference type="Rhea" id="RHEA-COMP:10132"/>
        <dbReference type="Rhea" id="RHEA-COMP:11367"/>
        <dbReference type="Rhea" id="RHEA-COMP:11368"/>
        <dbReference type="ChEBI" id="CHEBI:29950"/>
        <dbReference type="ChEBI" id="CHEBI:82612"/>
        <dbReference type="ChEBI" id="CHEBI:85445"/>
        <dbReference type="ChEBI" id="CHEBI:85448"/>
        <dbReference type="EC" id="2.1.1.63"/>
    </reaction>
</comment>
<dbReference type="Gene3D" id="1.10.10.10">
    <property type="entry name" value="Winged helix-like DNA-binding domain superfamily/Winged helix DNA-binding domain"/>
    <property type="match status" value="1"/>
</dbReference>
<dbReference type="InterPro" id="IPR036631">
    <property type="entry name" value="MGMT_N_sf"/>
</dbReference>
<evidence type="ECO:0000313" key="11">
    <source>
        <dbReference type="EMBL" id="EIT83742.1"/>
    </source>
</evidence>